<protein>
    <submittedName>
        <fullName evidence="2">Uncharacterized protein</fullName>
    </submittedName>
</protein>
<name>U2DPV5_9BACE</name>
<proteinExistence type="predicted"/>
<sequence>MDDTHFPVAETADFEAYTNNLLWTMPVKLFLYHLLSCRVFRLSLLSNRQRPIRNL</sequence>
<dbReference type="HOGENOM" id="CLU_3022480_0_0_10"/>
<gene>
    <name evidence="2" type="ORF">HMPREF1981_02902</name>
</gene>
<keyword evidence="1" id="KW-0472">Membrane</keyword>
<reference evidence="2 3" key="1">
    <citation type="submission" date="2013-08" db="EMBL/GenBank/DDBJ databases">
        <authorList>
            <person name="Weinstock G."/>
            <person name="Sodergren E."/>
            <person name="Wylie T."/>
            <person name="Fulton L."/>
            <person name="Fulton R."/>
            <person name="Fronick C."/>
            <person name="O'Laughlin M."/>
            <person name="Godfrey J."/>
            <person name="Miner T."/>
            <person name="Herter B."/>
            <person name="Appelbaum E."/>
            <person name="Cordes M."/>
            <person name="Lek S."/>
            <person name="Wollam A."/>
            <person name="Pepin K.H."/>
            <person name="Palsikar V.B."/>
            <person name="Mitreva M."/>
            <person name="Wilson R.K."/>
        </authorList>
    </citation>
    <scope>NUCLEOTIDE SEQUENCE [LARGE SCALE GENOMIC DNA]</scope>
    <source>
        <strain evidence="2 3">F0041</strain>
    </source>
</reference>
<dbReference type="Proteomes" id="UP000016496">
    <property type="component" value="Unassembled WGS sequence"/>
</dbReference>
<keyword evidence="1" id="KW-0812">Transmembrane</keyword>
<evidence type="ECO:0000256" key="1">
    <source>
        <dbReference type="SAM" id="Phobius"/>
    </source>
</evidence>
<dbReference type="EMBL" id="AWSV01000154">
    <property type="protein sequence ID" value="ERI81716.1"/>
    <property type="molecule type" value="Genomic_DNA"/>
</dbReference>
<keyword evidence="1" id="KW-1133">Transmembrane helix</keyword>
<feature type="transmembrane region" description="Helical" evidence="1">
    <location>
        <begin position="20"/>
        <end position="40"/>
    </location>
</feature>
<organism evidence="2 3">
    <name type="scientific">Bacteroides pyogenes F0041</name>
    <dbReference type="NCBI Taxonomy" id="1321819"/>
    <lineage>
        <taxon>Bacteria</taxon>
        <taxon>Pseudomonadati</taxon>
        <taxon>Bacteroidota</taxon>
        <taxon>Bacteroidia</taxon>
        <taxon>Bacteroidales</taxon>
        <taxon>Bacteroidaceae</taxon>
        <taxon>Bacteroides</taxon>
    </lineage>
</organism>
<accession>U2DPV5</accession>
<evidence type="ECO:0000313" key="3">
    <source>
        <dbReference type="Proteomes" id="UP000016496"/>
    </source>
</evidence>
<comment type="caution">
    <text evidence="2">The sequence shown here is derived from an EMBL/GenBank/DDBJ whole genome shotgun (WGS) entry which is preliminary data.</text>
</comment>
<evidence type="ECO:0000313" key="2">
    <source>
        <dbReference type="EMBL" id="ERI81716.1"/>
    </source>
</evidence>
<dbReference type="AlphaFoldDB" id="U2DPV5"/>